<dbReference type="Proteomes" id="UP000663836">
    <property type="component" value="Unassembled WGS sequence"/>
</dbReference>
<evidence type="ECO:0000313" key="4">
    <source>
        <dbReference type="Proteomes" id="UP000663836"/>
    </source>
</evidence>
<dbReference type="InterPro" id="IPR006048">
    <property type="entry name" value="A-amylase/branching_C"/>
</dbReference>
<dbReference type="SMART" id="SM00632">
    <property type="entry name" value="Aamy_C"/>
    <property type="match status" value="1"/>
</dbReference>
<feature type="domain" description="Alpha-amylase C-terminal" evidence="2">
    <location>
        <begin position="1"/>
        <end position="77"/>
    </location>
</feature>
<evidence type="ECO:0000259" key="2">
    <source>
        <dbReference type="SMART" id="SM00632"/>
    </source>
</evidence>
<comment type="similarity">
    <text evidence="1">Belongs to the glycosyl hydrolase 13 family.</text>
</comment>
<gene>
    <name evidence="3" type="ORF">JBS370_LOCUS43174</name>
</gene>
<name>A0A820NPW2_9BILA</name>
<dbReference type="GO" id="GO:0003824">
    <property type="term" value="F:catalytic activity"/>
    <property type="evidence" value="ECO:0007669"/>
    <property type="project" value="InterPro"/>
</dbReference>
<sequence>FSRGNKAFIVINNDDHSLDQWLQTGLPQGQYCDIMSGYFEQGRCTGKVITVGGDGRTKVTISNSEEDPMIAIHVDAKL</sequence>
<reference evidence="3" key="1">
    <citation type="submission" date="2021-02" db="EMBL/GenBank/DDBJ databases">
        <authorList>
            <person name="Nowell W R."/>
        </authorList>
    </citation>
    <scope>NUCLEOTIDE SEQUENCE</scope>
</reference>
<dbReference type="Pfam" id="PF02806">
    <property type="entry name" value="Alpha-amylase_C"/>
    <property type="match status" value="1"/>
</dbReference>
<organism evidence="3 4">
    <name type="scientific">Rotaria sordida</name>
    <dbReference type="NCBI Taxonomy" id="392033"/>
    <lineage>
        <taxon>Eukaryota</taxon>
        <taxon>Metazoa</taxon>
        <taxon>Spiralia</taxon>
        <taxon>Gnathifera</taxon>
        <taxon>Rotifera</taxon>
        <taxon>Eurotatoria</taxon>
        <taxon>Bdelloidea</taxon>
        <taxon>Philodinida</taxon>
        <taxon>Philodinidae</taxon>
        <taxon>Rotaria</taxon>
    </lineage>
</organism>
<dbReference type="Gene3D" id="2.60.40.1180">
    <property type="entry name" value="Golgi alpha-mannosidase II"/>
    <property type="match status" value="1"/>
</dbReference>
<dbReference type="EMBL" id="CAJOBD010064003">
    <property type="protein sequence ID" value="CAF4391781.1"/>
    <property type="molecule type" value="Genomic_DNA"/>
</dbReference>
<comment type="caution">
    <text evidence="3">The sequence shown here is derived from an EMBL/GenBank/DDBJ whole genome shotgun (WGS) entry which is preliminary data.</text>
</comment>
<evidence type="ECO:0000256" key="1">
    <source>
        <dbReference type="ARBA" id="ARBA00008061"/>
    </source>
</evidence>
<evidence type="ECO:0000313" key="3">
    <source>
        <dbReference type="EMBL" id="CAF4391781.1"/>
    </source>
</evidence>
<accession>A0A820NPW2</accession>
<protein>
    <recommendedName>
        <fullName evidence="2">Alpha-amylase C-terminal domain-containing protein</fullName>
    </recommendedName>
</protein>
<dbReference type="InterPro" id="IPR031319">
    <property type="entry name" value="A-amylase_C"/>
</dbReference>
<dbReference type="AlphaFoldDB" id="A0A820NPW2"/>
<proteinExistence type="inferred from homology"/>
<dbReference type="InterPro" id="IPR013780">
    <property type="entry name" value="Glyco_hydro_b"/>
</dbReference>
<feature type="non-terminal residue" evidence="3">
    <location>
        <position position="78"/>
    </location>
</feature>
<dbReference type="GO" id="GO:0005975">
    <property type="term" value="P:carbohydrate metabolic process"/>
    <property type="evidence" value="ECO:0007669"/>
    <property type="project" value="InterPro"/>
</dbReference>
<dbReference type="SUPFAM" id="SSF51011">
    <property type="entry name" value="Glycosyl hydrolase domain"/>
    <property type="match status" value="1"/>
</dbReference>
<dbReference type="GO" id="GO:0043169">
    <property type="term" value="F:cation binding"/>
    <property type="evidence" value="ECO:0007669"/>
    <property type="project" value="InterPro"/>
</dbReference>